<keyword evidence="3" id="KW-0489">Methyltransferase</keyword>
<dbReference type="AlphaFoldDB" id="A0A840I2B1"/>
<dbReference type="RefSeq" id="WP_183816227.1">
    <property type="nucleotide sequence ID" value="NZ_JACHOB010000001.1"/>
</dbReference>
<dbReference type="InterPro" id="IPR041698">
    <property type="entry name" value="Methyltransf_25"/>
</dbReference>
<dbReference type="SUPFAM" id="SSF53335">
    <property type="entry name" value="S-adenosyl-L-methionine-dependent methyltransferases"/>
    <property type="match status" value="1"/>
</dbReference>
<organism evidence="3 4">
    <name type="scientific">Parvularcula dongshanensis</name>
    <dbReference type="NCBI Taxonomy" id="1173995"/>
    <lineage>
        <taxon>Bacteria</taxon>
        <taxon>Pseudomonadati</taxon>
        <taxon>Pseudomonadota</taxon>
        <taxon>Alphaproteobacteria</taxon>
        <taxon>Parvularculales</taxon>
        <taxon>Parvularculaceae</taxon>
        <taxon>Parvularcula</taxon>
    </lineage>
</organism>
<comment type="caution">
    <text evidence="3">The sequence shown here is derived from an EMBL/GenBank/DDBJ whole genome shotgun (WGS) entry which is preliminary data.</text>
</comment>
<evidence type="ECO:0000259" key="2">
    <source>
        <dbReference type="Pfam" id="PF13649"/>
    </source>
</evidence>
<accession>A0A840I2B1</accession>
<proteinExistence type="predicted"/>
<keyword evidence="1 3" id="KW-0808">Transferase</keyword>
<name>A0A840I2B1_9PROT</name>
<keyword evidence="4" id="KW-1185">Reference proteome</keyword>
<gene>
    <name evidence="3" type="ORF">GGQ59_000921</name>
</gene>
<dbReference type="GO" id="GO:0008168">
    <property type="term" value="F:methyltransferase activity"/>
    <property type="evidence" value="ECO:0007669"/>
    <property type="project" value="UniProtKB-KW"/>
</dbReference>
<protein>
    <submittedName>
        <fullName evidence="3">SAM-dependent methyltransferase</fullName>
    </submittedName>
</protein>
<dbReference type="CDD" id="cd02440">
    <property type="entry name" value="AdoMet_MTases"/>
    <property type="match status" value="1"/>
</dbReference>
<evidence type="ECO:0000256" key="1">
    <source>
        <dbReference type="ARBA" id="ARBA00022679"/>
    </source>
</evidence>
<reference evidence="3 4" key="1">
    <citation type="submission" date="2020-08" db="EMBL/GenBank/DDBJ databases">
        <title>Genomic Encyclopedia of Type Strains, Phase IV (KMG-IV): sequencing the most valuable type-strain genomes for metagenomic binning, comparative biology and taxonomic classification.</title>
        <authorList>
            <person name="Goeker M."/>
        </authorList>
    </citation>
    <scope>NUCLEOTIDE SEQUENCE [LARGE SCALE GENOMIC DNA]</scope>
    <source>
        <strain evidence="3 4">DSM 102850</strain>
    </source>
</reference>
<evidence type="ECO:0000313" key="3">
    <source>
        <dbReference type="EMBL" id="MBB4658421.1"/>
    </source>
</evidence>
<dbReference type="Proteomes" id="UP000563524">
    <property type="component" value="Unassembled WGS sequence"/>
</dbReference>
<dbReference type="InterPro" id="IPR029063">
    <property type="entry name" value="SAM-dependent_MTases_sf"/>
</dbReference>
<dbReference type="PANTHER" id="PTHR43861">
    <property type="entry name" value="TRANS-ACONITATE 2-METHYLTRANSFERASE-RELATED"/>
    <property type="match status" value="1"/>
</dbReference>
<sequence length="193" mass="21614">MSCEDKVSGHLRHFETLYAASDDPWRYRSLWTEEHKRRVVGTLLGSHRLACGLEIGCGPGVSTLALAPRFLRLLALDGSSRAVEIAKRRLRAERHVEVRRAILPCALPRAAFDAAIASEVLYYLPDRARRDLIGSLAAALKPGGRFVTVNHLKRFDDAEVNVDRLTAELAAAFGPSRRRVNGASWRADLYRRR</sequence>
<feature type="domain" description="Methyltransferase" evidence="2">
    <location>
        <begin position="53"/>
        <end position="144"/>
    </location>
</feature>
<dbReference type="Pfam" id="PF13649">
    <property type="entry name" value="Methyltransf_25"/>
    <property type="match status" value="1"/>
</dbReference>
<dbReference type="Gene3D" id="3.40.50.150">
    <property type="entry name" value="Vaccinia Virus protein VP39"/>
    <property type="match status" value="1"/>
</dbReference>
<dbReference type="EMBL" id="JACHOB010000001">
    <property type="protein sequence ID" value="MBB4658421.1"/>
    <property type="molecule type" value="Genomic_DNA"/>
</dbReference>
<evidence type="ECO:0000313" key="4">
    <source>
        <dbReference type="Proteomes" id="UP000563524"/>
    </source>
</evidence>
<dbReference type="GO" id="GO:0032259">
    <property type="term" value="P:methylation"/>
    <property type="evidence" value="ECO:0007669"/>
    <property type="project" value="UniProtKB-KW"/>
</dbReference>